<evidence type="ECO:0000313" key="3">
    <source>
        <dbReference type="Proteomes" id="UP000235145"/>
    </source>
</evidence>
<protein>
    <recommendedName>
        <fullName evidence="1">Reverse transcriptase domain-containing protein</fullName>
    </recommendedName>
</protein>
<evidence type="ECO:0000313" key="2">
    <source>
        <dbReference type="EMBL" id="KAJ0208293.1"/>
    </source>
</evidence>
<dbReference type="EMBL" id="NBSK02000005">
    <property type="protein sequence ID" value="KAJ0208293.1"/>
    <property type="molecule type" value="Genomic_DNA"/>
</dbReference>
<dbReference type="PANTHER" id="PTHR46890">
    <property type="entry name" value="NON-LTR RETROLELEMENT REVERSE TRANSCRIPTASE-LIKE PROTEIN-RELATED"/>
    <property type="match status" value="1"/>
</dbReference>
<gene>
    <name evidence="2" type="ORF">LSAT_V11C500264970</name>
</gene>
<keyword evidence="3" id="KW-1185">Reference proteome</keyword>
<reference evidence="2 3" key="1">
    <citation type="journal article" date="2017" name="Nat. Commun.">
        <title>Genome assembly with in vitro proximity ligation data and whole-genome triplication in lettuce.</title>
        <authorList>
            <person name="Reyes-Chin-Wo S."/>
            <person name="Wang Z."/>
            <person name="Yang X."/>
            <person name="Kozik A."/>
            <person name="Arikit S."/>
            <person name="Song C."/>
            <person name="Xia L."/>
            <person name="Froenicke L."/>
            <person name="Lavelle D.O."/>
            <person name="Truco M.J."/>
            <person name="Xia R."/>
            <person name="Zhu S."/>
            <person name="Xu C."/>
            <person name="Xu H."/>
            <person name="Xu X."/>
            <person name="Cox K."/>
            <person name="Korf I."/>
            <person name="Meyers B.C."/>
            <person name="Michelmore R.W."/>
        </authorList>
    </citation>
    <scope>NUCLEOTIDE SEQUENCE [LARGE SCALE GENOMIC DNA]</scope>
    <source>
        <strain evidence="3">cv. Salinas</strain>
        <tissue evidence="2">Seedlings</tissue>
    </source>
</reference>
<dbReference type="InterPro" id="IPR052343">
    <property type="entry name" value="Retrotransposon-Effector_Assoc"/>
</dbReference>
<dbReference type="Proteomes" id="UP000235145">
    <property type="component" value="Unassembled WGS sequence"/>
</dbReference>
<dbReference type="Pfam" id="PF00078">
    <property type="entry name" value="RVT_1"/>
    <property type="match status" value="1"/>
</dbReference>
<accession>A0A9R1VNG8</accession>
<dbReference type="AlphaFoldDB" id="A0A9R1VNG8"/>
<dbReference type="InterPro" id="IPR000477">
    <property type="entry name" value="RT_dom"/>
</dbReference>
<evidence type="ECO:0000259" key="1">
    <source>
        <dbReference type="Pfam" id="PF00078"/>
    </source>
</evidence>
<sequence>MALRLDPHSLPLVSWSVLLTLTKKWAFKMEMGTWPSWRLLMVVDSRNGPHELVIFKYQGGGVGGFQWWWSYLYDKLRFVKNDIKNWRRVEFEKENKALVDLKKLIHDLDLEAEATDRICLESPFELKEVKDAIWNCENEKAPEPDGFSFKFIKHYWPILQDDIMRPISLIGCVYKIIVKVLASRVKNVISYVIDEVESSYNEGRNILDGHLINSEVVTWAKRIKNKLFLLKVDFDKAFDSINWLFLDVVMSQMGLVTNSDVGSRSVCYLPEPWFK</sequence>
<name>A0A9R1VNG8_LACSA</name>
<comment type="caution">
    <text evidence="2">The sequence shown here is derived from an EMBL/GenBank/DDBJ whole genome shotgun (WGS) entry which is preliminary data.</text>
</comment>
<organism evidence="2 3">
    <name type="scientific">Lactuca sativa</name>
    <name type="common">Garden lettuce</name>
    <dbReference type="NCBI Taxonomy" id="4236"/>
    <lineage>
        <taxon>Eukaryota</taxon>
        <taxon>Viridiplantae</taxon>
        <taxon>Streptophyta</taxon>
        <taxon>Embryophyta</taxon>
        <taxon>Tracheophyta</taxon>
        <taxon>Spermatophyta</taxon>
        <taxon>Magnoliopsida</taxon>
        <taxon>eudicotyledons</taxon>
        <taxon>Gunneridae</taxon>
        <taxon>Pentapetalae</taxon>
        <taxon>asterids</taxon>
        <taxon>campanulids</taxon>
        <taxon>Asterales</taxon>
        <taxon>Asteraceae</taxon>
        <taxon>Cichorioideae</taxon>
        <taxon>Cichorieae</taxon>
        <taxon>Lactucinae</taxon>
        <taxon>Lactuca</taxon>
    </lineage>
</organism>
<proteinExistence type="predicted"/>
<feature type="domain" description="Reverse transcriptase" evidence="1">
    <location>
        <begin position="164"/>
        <end position="255"/>
    </location>
</feature>
<dbReference type="PANTHER" id="PTHR46890:SF50">
    <property type="entry name" value="RNA-DIRECTED DNA POLYMERASE, EUKARYOTA, REVERSE TRANSCRIPTASE ZINC-BINDING DOMAIN PROTEIN-RELATED"/>
    <property type="match status" value="1"/>
</dbReference>